<dbReference type="PANTHER" id="PTHR42760:SF133">
    <property type="entry name" value="3-OXOACYL-[ACYL-CARRIER-PROTEIN] REDUCTASE"/>
    <property type="match status" value="1"/>
</dbReference>
<feature type="compositionally biased region" description="Basic and acidic residues" evidence="3">
    <location>
        <begin position="178"/>
        <end position="197"/>
    </location>
</feature>
<feature type="region of interest" description="Disordered" evidence="3">
    <location>
        <begin position="158"/>
        <end position="197"/>
    </location>
</feature>
<dbReference type="PRINTS" id="PR00081">
    <property type="entry name" value="GDHRDH"/>
</dbReference>
<evidence type="ECO:0000256" key="3">
    <source>
        <dbReference type="SAM" id="MobiDB-lite"/>
    </source>
</evidence>
<dbReference type="SUPFAM" id="SSF51735">
    <property type="entry name" value="NAD(P)-binding Rossmann-fold domains"/>
    <property type="match status" value="1"/>
</dbReference>
<name>A0A1X0IBE2_9MYCO</name>
<gene>
    <name evidence="4" type="ORF">BST39_12295</name>
</gene>
<protein>
    <recommendedName>
        <fullName evidence="6">3-ketoacyl-ACP reductase</fullName>
    </recommendedName>
</protein>
<dbReference type="PANTHER" id="PTHR42760">
    <property type="entry name" value="SHORT-CHAIN DEHYDROGENASES/REDUCTASES FAMILY MEMBER"/>
    <property type="match status" value="1"/>
</dbReference>
<evidence type="ECO:0000256" key="2">
    <source>
        <dbReference type="ARBA" id="ARBA00023002"/>
    </source>
</evidence>
<dbReference type="OrthoDB" id="5173603at2"/>
<reference evidence="4 5" key="1">
    <citation type="submission" date="2017-02" db="EMBL/GenBank/DDBJ databases">
        <title>The new phylogeny of genus Mycobacterium.</title>
        <authorList>
            <person name="Tortoli E."/>
            <person name="Trovato A."/>
            <person name="Cirillo D.M."/>
        </authorList>
    </citation>
    <scope>NUCLEOTIDE SEQUENCE [LARGE SCALE GENOMIC DNA]</scope>
    <source>
        <strain evidence="4 5">DSM 45000</strain>
    </source>
</reference>
<evidence type="ECO:0000313" key="5">
    <source>
        <dbReference type="Proteomes" id="UP000192513"/>
    </source>
</evidence>
<keyword evidence="2" id="KW-0560">Oxidoreductase</keyword>
<comment type="caution">
    <text evidence="4">The sequence shown here is derived from an EMBL/GenBank/DDBJ whole genome shotgun (WGS) entry which is preliminary data.</text>
</comment>
<dbReference type="GO" id="GO:0016616">
    <property type="term" value="F:oxidoreductase activity, acting on the CH-OH group of donors, NAD or NADP as acceptor"/>
    <property type="evidence" value="ECO:0007669"/>
    <property type="project" value="TreeGrafter"/>
</dbReference>
<dbReference type="STRING" id="590652.BST39_12295"/>
<dbReference type="RefSeq" id="WP_083171988.1">
    <property type="nucleotide sequence ID" value="NZ_AP022619.1"/>
</dbReference>
<dbReference type="AlphaFoldDB" id="A0A1X0IBE2"/>
<organism evidence="4 5">
    <name type="scientific">Mycobacterium paraseoulense</name>
    <dbReference type="NCBI Taxonomy" id="590652"/>
    <lineage>
        <taxon>Bacteria</taxon>
        <taxon>Bacillati</taxon>
        <taxon>Actinomycetota</taxon>
        <taxon>Actinomycetes</taxon>
        <taxon>Mycobacteriales</taxon>
        <taxon>Mycobacteriaceae</taxon>
        <taxon>Mycobacterium</taxon>
    </lineage>
</organism>
<dbReference type="EMBL" id="MVIE01000013">
    <property type="protein sequence ID" value="ORB40994.1"/>
    <property type="molecule type" value="Genomic_DNA"/>
</dbReference>
<dbReference type="Gene3D" id="3.40.50.720">
    <property type="entry name" value="NAD(P)-binding Rossmann-like Domain"/>
    <property type="match status" value="1"/>
</dbReference>
<dbReference type="InterPro" id="IPR002347">
    <property type="entry name" value="SDR_fam"/>
</dbReference>
<dbReference type="Pfam" id="PF00106">
    <property type="entry name" value="adh_short"/>
    <property type="match status" value="1"/>
</dbReference>
<dbReference type="Proteomes" id="UP000192513">
    <property type="component" value="Unassembled WGS sequence"/>
</dbReference>
<proteinExistence type="inferred from homology"/>
<feature type="compositionally biased region" description="Basic residues" evidence="3">
    <location>
        <begin position="162"/>
        <end position="177"/>
    </location>
</feature>
<dbReference type="CDD" id="cd05233">
    <property type="entry name" value="SDR_c"/>
    <property type="match status" value="1"/>
</dbReference>
<accession>A0A1X0IBE2</accession>
<dbReference type="InterPro" id="IPR036291">
    <property type="entry name" value="NAD(P)-bd_dom_sf"/>
</dbReference>
<keyword evidence="5" id="KW-1185">Reference proteome</keyword>
<comment type="similarity">
    <text evidence="1">Belongs to the short-chain dehydrogenases/reductases (SDR) family.</text>
</comment>
<evidence type="ECO:0008006" key="6">
    <source>
        <dbReference type="Google" id="ProtNLM"/>
    </source>
</evidence>
<evidence type="ECO:0000313" key="4">
    <source>
        <dbReference type="EMBL" id="ORB40994.1"/>
    </source>
</evidence>
<sequence length="197" mass="21212">MSDFFSGKVAFITGAARGQGRAHAVRLASRGVNIIAVDICRDLPAIDYPNATRADLDETRDLVEAEGAKIVTGVADVADQAALRAVLDEGLAHFGRLDIAIANAGVVRYSEDDDPIATWNDVINTNLTGVWNTCFLVRQPIIDGGHGGSIVITSSTAGIKGTGRHHHRDRRYRHLSRERHLPDAASGELDRRTGHVS</sequence>
<evidence type="ECO:0000256" key="1">
    <source>
        <dbReference type="ARBA" id="ARBA00006484"/>
    </source>
</evidence>